<gene>
    <name evidence="1" type="ORF">QO011_004018</name>
</gene>
<keyword evidence="2" id="KW-1185">Reference proteome</keyword>
<comment type="caution">
    <text evidence="1">The sequence shown here is derived from an EMBL/GenBank/DDBJ whole genome shotgun (WGS) entry which is preliminary data.</text>
</comment>
<reference evidence="1 2" key="1">
    <citation type="submission" date="2023-07" db="EMBL/GenBank/DDBJ databases">
        <title>Genomic Encyclopedia of Type Strains, Phase IV (KMG-IV): sequencing the most valuable type-strain genomes for metagenomic binning, comparative biology and taxonomic classification.</title>
        <authorList>
            <person name="Goeker M."/>
        </authorList>
    </citation>
    <scope>NUCLEOTIDE SEQUENCE [LARGE SCALE GENOMIC DNA]</scope>
    <source>
        <strain evidence="1 2">DSM 19619</strain>
    </source>
</reference>
<accession>A0ABU0JCK9</accession>
<sequence>MSIGVSSSLSAYDQMQAWSAKRSTSYDTFQSQNSTLVASLGGSASSADTLSAMLTGGSSSSSSTFISNEALSSSLYGNVADNLTSEENLVAQIVYKRVMQEQSAKAAQQQSQIDGLMSSLKALA</sequence>
<protein>
    <submittedName>
        <fullName evidence="1">Uncharacterized protein</fullName>
    </submittedName>
</protein>
<evidence type="ECO:0000313" key="2">
    <source>
        <dbReference type="Proteomes" id="UP001242480"/>
    </source>
</evidence>
<evidence type="ECO:0000313" key="1">
    <source>
        <dbReference type="EMBL" id="MDQ0470999.1"/>
    </source>
</evidence>
<dbReference type="Proteomes" id="UP001242480">
    <property type="component" value="Unassembled WGS sequence"/>
</dbReference>
<dbReference type="EMBL" id="JAUSVX010000007">
    <property type="protein sequence ID" value="MDQ0470999.1"/>
    <property type="molecule type" value="Genomic_DNA"/>
</dbReference>
<proteinExistence type="predicted"/>
<name>A0ABU0JCK9_9HYPH</name>
<dbReference type="RefSeq" id="WP_307275438.1">
    <property type="nucleotide sequence ID" value="NZ_JAUSVX010000007.1"/>
</dbReference>
<organism evidence="1 2">
    <name type="scientific">Labrys wisconsinensis</name>
    <dbReference type="NCBI Taxonomy" id="425677"/>
    <lineage>
        <taxon>Bacteria</taxon>
        <taxon>Pseudomonadati</taxon>
        <taxon>Pseudomonadota</taxon>
        <taxon>Alphaproteobacteria</taxon>
        <taxon>Hyphomicrobiales</taxon>
        <taxon>Xanthobacteraceae</taxon>
        <taxon>Labrys</taxon>
    </lineage>
</organism>